<evidence type="ECO:0000313" key="2">
    <source>
        <dbReference type="Proteomes" id="UP000053989"/>
    </source>
</evidence>
<reference evidence="1 2" key="1">
    <citation type="submission" date="2014-04" db="EMBL/GenBank/DDBJ databases">
        <authorList>
            <consortium name="DOE Joint Genome Institute"/>
            <person name="Kuo A."/>
            <person name="Kohler A."/>
            <person name="Nagy L.G."/>
            <person name="Floudas D."/>
            <person name="Copeland A."/>
            <person name="Barry K.W."/>
            <person name="Cichocki N."/>
            <person name="Veneault-Fourrey C."/>
            <person name="LaButti K."/>
            <person name="Lindquist E.A."/>
            <person name="Lipzen A."/>
            <person name="Lundell T."/>
            <person name="Morin E."/>
            <person name="Murat C."/>
            <person name="Sun H."/>
            <person name="Tunlid A."/>
            <person name="Henrissat B."/>
            <person name="Grigoriev I.V."/>
            <person name="Hibbett D.S."/>
            <person name="Martin F."/>
            <person name="Nordberg H.P."/>
            <person name="Cantor M.N."/>
            <person name="Hua S.X."/>
        </authorList>
    </citation>
    <scope>NUCLEOTIDE SEQUENCE [LARGE SCALE GENOMIC DNA]</scope>
    <source>
        <strain evidence="1 2">Foug A</strain>
    </source>
</reference>
<evidence type="ECO:0000313" key="1">
    <source>
        <dbReference type="EMBL" id="KIM69572.1"/>
    </source>
</evidence>
<gene>
    <name evidence="1" type="ORF">SCLCIDRAFT_1208027</name>
</gene>
<protein>
    <submittedName>
        <fullName evidence="1">Uncharacterized protein</fullName>
    </submittedName>
</protein>
<dbReference type="AlphaFoldDB" id="A0A0C3AX60"/>
<dbReference type="InParanoid" id="A0A0C3AX60"/>
<accession>A0A0C3AX60</accession>
<sequence>MTSVWISVQCERGRDSTNIFAKTTSAHTDLRIAYCETRVPSFSESVPKRIPTIEP</sequence>
<keyword evidence="2" id="KW-1185">Reference proteome</keyword>
<name>A0A0C3AX60_9AGAM</name>
<proteinExistence type="predicted"/>
<dbReference type="EMBL" id="KN822006">
    <property type="protein sequence ID" value="KIM69572.1"/>
    <property type="molecule type" value="Genomic_DNA"/>
</dbReference>
<dbReference type="HOGENOM" id="CLU_3033716_0_0_1"/>
<reference evidence="2" key="2">
    <citation type="submission" date="2015-01" db="EMBL/GenBank/DDBJ databases">
        <title>Evolutionary Origins and Diversification of the Mycorrhizal Mutualists.</title>
        <authorList>
            <consortium name="DOE Joint Genome Institute"/>
            <consortium name="Mycorrhizal Genomics Consortium"/>
            <person name="Kohler A."/>
            <person name="Kuo A."/>
            <person name="Nagy L.G."/>
            <person name="Floudas D."/>
            <person name="Copeland A."/>
            <person name="Barry K.W."/>
            <person name="Cichocki N."/>
            <person name="Veneault-Fourrey C."/>
            <person name="LaButti K."/>
            <person name="Lindquist E.A."/>
            <person name="Lipzen A."/>
            <person name="Lundell T."/>
            <person name="Morin E."/>
            <person name="Murat C."/>
            <person name="Riley R."/>
            <person name="Ohm R."/>
            <person name="Sun H."/>
            <person name="Tunlid A."/>
            <person name="Henrissat B."/>
            <person name="Grigoriev I.V."/>
            <person name="Hibbett D.S."/>
            <person name="Martin F."/>
        </authorList>
    </citation>
    <scope>NUCLEOTIDE SEQUENCE [LARGE SCALE GENOMIC DNA]</scope>
    <source>
        <strain evidence="2">Foug A</strain>
    </source>
</reference>
<organism evidence="1 2">
    <name type="scientific">Scleroderma citrinum Foug A</name>
    <dbReference type="NCBI Taxonomy" id="1036808"/>
    <lineage>
        <taxon>Eukaryota</taxon>
        <taxon>Fungi</taxon>
        <taxon>Dikarya</taxon>
        <taxon>Basidiomycota</taxon>
        <taxon>Agaricomycotina</taxon>
        <taxon>Agaricomycetes</taxon>
        <taxon>Agaricomycetidae</taxon>
        <taxon>Boletales</taxon>
        <taxon>Sclerodermatineae</taxon>
        <taxon>Sclerodermataceae</taxon>
        <taxon>Scleroderma</taxon>
    </lineage>
</organism>
<dbReference type="Proteomes" id="UP000053989">
    <property type="component" value="Unassembled WGS sequence"/>
</dbReference>